<dbReference type="NCBIfam" id="TIGR02386">
    <property type="entry name" value="rpoC_TIGR"/>
    <property type="match status" value="1"/>
</dbReference>
<dbReference type="PANTHER" id="PTHR19376">
    <property type="entry name" value="DNA-DIRECTED RNA POLYMERASE"/>
    <property type="match status" value="1"/>
</dbReference>
<keyword evidence="12" id="KW-1185">Reference proteome</keyword>
<evidence type="ECO:0000256" key="1">
    <source>
        <dbReference type="ARBA" id="ARBA00022478"/>
    </source>
</evidence>
<feature type="binding site" evidence="7">
    <location>
        <position position="463"/>
    </location>
    <ligand>
        <name>Mg(2+)</name>
        <dbReference type="ChEBI" id="CHEBI:18420"/>
    </ligand>
</feature>
<dbReference type="Pfam" id="PF00623">
    <property type="entry name" value="RNA_pol_Rpb1_2"/>
    <property type="match status" value="1"/>
</dbReference>
<keyword evidence="2 7" id="KW-0808">Transferase</keyword>
<feature type="binding site" evidence="7">
    <location>
        <position position="880"/>
    </location>
    <ligand>
        <name>Zn(2+)</name>
        <dbReference type="ChEBI" id="CHEBI:29105"/>
        <label>2</label>
    </ligand>
</feature>
<feature type="binding site" evidence="7">
    <location>
        <position position="887"/>
    </location>
    <ligand>
        <name>Zn(2+)</name>
        <dbReference type="ChEBI" id="CHEBI:29105"/>
        <label>2</label>
    </ligand>
</feature>
<dbReference type="Pfam" id="PF04997">
    <property type="entry name" value="RNA_pol_Rpb1_1"/>
    <property type="match status" value="1"/>
</dbReference>
<dbReference type="SMART" id="SM00663">
    <property type="entry name" value="RPOLA_N"/>
    <property type="match status" value="1"/>
</dbReference>
<dbReference type="InterPro" id="IPR007066">
    <property type="entry name" value="RNA_pol_Rpb1_3"/>
</dbReference>
<feature type="binding site" evidence="7">
    <location>
        <position position="461"/>
    </location>
    <ligand>
        <name>Mg(2+)</name>
        <dbReference type="ChEBI" id="CHEBI:18420"/>
    </ligand>
</feature>
<comment type="similarity">
    <text evidence="7 8">Belongs to the RNA polymerase beta' chain family.</text>
</comment>
<dbReference type="GO" id="GO:0000428">
    <property type="term" value="C:DNA-directed RNA polymerase complex"/>
    <property type="evidence" value="ECO:0007669"/>
    <property type="project" value="UniProtKB-KW"/>
</dbReference>
<dbReference type="GO" id="GO:0003899">
    <property type="term" value="F:DNA-directed RNA polymerase activity"/>
    <property type="evidence" value="ECO:0007669"/>
    <property type="project" value="UniProtKB-UniRule"/>
</dbReference>
<feature type="binding site" evidence="7">
    <location>
        <position position="890"/>
    </location>
    <ligand>
        <name>Zn(2+)</name>
        <dbReference type="ChEBI" id="CHEBI:29105"/>
        <label>2</label>
    </ligand>
</feature>
<evidence type="ECO:0000256" key="2">
    <source>
        <dbReference type="ARBA" id="ARBA00022679"/>
    </source>
</evidence>
<keyword evidence="4 7" id="KW-0479">Metal-binding</keyword>
<dbReference type="Gene3D" id="2.40.40.20">
    <property type="match status" value="1"/>
</dbReference>
<comment type="catalytic activity">
    <reaction evidence="6 7 8">
        <text>RNA(n) + a ribonucleoside 5'-triphosphate = RNA(n+1) + diphosphate</text>
        <dbReference type="Rhea" id="RHEA:21248"/>
        <dbReference type="Rhea" id="RHEA-COMP:14527"/>
        <dbReference type="Rhea" id="RHEA-COMP:17342"/>
        <dbReference type="ChEBI" id="CHEBI:33019"/>
        <dbReference type="ChEBI" id="CHEBI:61557"/>
        <dbReference type="ChEBI" id="CHEBI:140395"/>
        <dbReference type="EC" id="2.7.7.6"/>
    </reaction>
</comment>
<protein>
    <recommendedName>
        <fullName evidence="7">DNA-directed RNA polymerase subunit beta'</fullName>
        <shortName evidence="7">RNAP subunit beta'</shortName>
        <ecNumber evidence="7">2.7.7.6</ecNumber>
    </recommendedName>
    <alternativeName>
        <fullName evidence="7">RNA polymerase subunit beta'</fullName>
    </alternativeName>
    <alternativeName>
        <fullName evidence="7">Transcriptase subunit beta'</fullName>
    </alternativeName>
</protein>
<proteinExistence type="inferred from homology"/>
<keyword evidence="5 7" id="KW-0804">Transcription</keyword>
<dbReference type="InterPro" id="IPR006592">
    <property type="entry name" value="RNA_pol_N"/>
</dbReference>
<reference evidence="11 12" key="1">
    <citation type="submission" date="2019-02" db="EMBL/GenBank/DDBJ databases">
        <title>Deep-cultivation of Planctomycetes and their phenomic and genomic characterization uncovers novel biology.</title>
        <authorList>
            <person name="Wiegand S."/>
            <person name="Jogler M."/>
            <person name="Boedeker C."/>
            <person name="Pinto D."/>
            <person name="Vollmers J."/>
            <person name="Rivas-Marin E."/>
            <person name="Kohn T."/>
            <person name="Peeters S.H."/>
            <person name="Heuer A."/>
            <person name="Rast P."/>
            <person name="Oberbeckmann S."/>
            <person name="Bunk B."/>
            <person name="Jeske O."/>
            <person name="Meyerdierks A."/>
            <person name="Storesund J.E."/>
            <person name="Kallscheuer N."/>
            <person name="Luecker S."/>
            <person name="Lage O.M."/>
            <person name="Pohl T."/>
            <person name="Merkel B.J."/>
            <person name="Hornburger P."/>
            <person name="Mueller R.-W."/>
            <person name="Bruemmer F."/>
            <person name="Labrenz M."/>
            <person name="Spormann A.M."/>
            <person name="Op den Camp H."/>
            <person name="Overmann J."/>
            <person name="Amann R."/>
            <person name="Jetten M.S.M."/>
            <person name="Mascher T."/>
            <person name="Medema M.H."/>
            <person name="Devos D.P."/>
            <person name="Kaster A.-K."/>
            <person name="Ovreas L."/>
            <person name="Rohde M."/>
            <person name="Galperin M.Y."/>
            <person name="Jogler C."/>
        </authorList>
    </citation>
    <scope>NUCLEOTIDE SEQUENCE [LARGE SCALE GENOMIC DNA]</scope>
    <source>
        <strain evidence="11 12">SV_7m_r</strain>
    </source>
</reference>
<comment type="function">
    <text evidence="7 8">DNA-dependent RNA polymerase catalyzes the transcription of DNA into RNA using the four ribonucleoside triphosphates as substrates.</text>
</comment>
<dbReference type="CDD" id="cd01609">
    <property type="entry name" value="RNAP_beta'_N"/>
    <property type="match status" value="1"/>
</dbReference>
<dbReference type="Pfam" id="PF05000">
    <property type="entry name" value="RNA_pol_Rpb1_4"/>
    <property type="match status" value="1"/>
</dbReference>
<feature type="compositionally biased region" description="Pro residues" evidence="9">
    <location>
        <begin position="1479"/>
        <end position="1500"/>
    </location>
</feature>
<dbReference type="Proteomes" id="UP000315003">
    <property type="component" value="Chromosome"/>
</dbReference>
<evidence type="ECO:0000256" key="9">
    <source>
        <dbReference type="SAM" id="MobiDB-lite"/>
    </source>
</evidence>
<evidence type="ECO:0000256" key="5">
    <source>
        <dbReference type="ARBA" id="ARBA00023163"/>
    </source>
</evidence>
<dbReference type="Pfam" id="PF04983">
    <property type="entry name" value="RNA_pol_Rpb1_3"/>
    <property type="match status" value="1"/>
</dbReference>
<name>A0A517SYV5_9BACT</name>
<dbReference type="InterPro" id="IPR044893">
    <property type="entry name" value="RNA_pol_Rpb1_clamp_domain"/>
</dbReference>
<dbReference type="Gene3D" id="2.40.50.100">
    <property type="match status" value="3"/>
</dbReference>
<dbReference type="InterPro" id="IPR007083">
    <property type="entry name" value="RNA_pol_Rpb1_4"/>
</dbReference>
<evidence type="ECO:0000256" key="7">
    <source>
        <dbReference type="HAMAP-Rule" id="MF_01322"/>
    </source>
</evidence>
<dbReference type="InterPro" id="IPR045867">
    <property type="entry name" value="DNA-dir_RpoC_beta_prime"/>
</dbReference>
<dbReference type="Gene3D" id="4.10.860.120">
    <property type="entry name" value="RNA polymerase II, clamp domain"/>
    <property type="match status" value="1"/>
</dbReference>
<dbReference type="InterPro" id="IPR007080">
    <property type="entry name" value="RNA_pol_Rpb1_1"/>
</dbReference>
<keyword evidence="3 7" id="KW-0548">Nucleotidyltransferase</keyword>
<gene>
    <name evidence="7 11" type="primary">rpoC</name>
    <name evidence="11" type="ORF">SV7mr_38690</name>
</gene>
<feature type="binding site" evidence="7">
    <location>
        <position position="459"/>
    </location>
    <ligand>
        <name>Mg(2+)</name>
        <dbReference type="ChEBI" id="CHEBI:18420"/>
    </ligand>
</feature>
<dbReference type="RefSeq" id="WP_419187562.1">
    <property type="nucleotide sequence ID" value="NZ_CP036272.1"/>
</dbReference>
<dbReference type="Gene3D" id="1.10.274.100">
    <property type="entry name" value="RNA polymerase Rpb1, domain 3"/>
    <property type="match status" value="1"/>
</dbReference>
<feature type="domain" description="RNA polymerase N-terminal" evidence="10">
    <location>
        <begin position="234"/>
        <end position="513"/>
    </location>
</feature>
<dbReference type="GO" id="GO:0003677">
    <property type="term" value="F:DNA binding"/>
    <property type="evidence" value="ECO:0007669"/>
    <property type="project" value="UniProtKB-UniRule"/>
</dbReference>
<feature type="binding site" evidence="7">
    <location>
        <position position="70"/>
    </location>
    <ligand>
        <name>Zn(2+)</name>
        <dbReference type="ChEBI" id="CHEBI:29105"/>
        <label>1</label>
    </ligand>
</feature>
<dbReference type="GO" id="GO:0008270">
    <property type="term" value="F:zinc ion binding"/>
    <property type="evidence" value="ECO:0007669"/>
    <property type="project" value="UniProtKB-UniRule"/>
</dbReference>
<dbReference type="CDD" id="cd02655">
    <property type="entry name" value="RNAP_beta'_C"/>
    <property type="match status" value="1"/>
</dbReference>
<dbReference type="Gene3D" id="1.10.1790.20">
    <property type="match status" value="1"/>
</dbReference>
<dbReference type="HAMAP" id="MF_01322">
    <property type="entry name" value="RNApol_bact_RpoC"/>
    <property type="match status" value="1"/>
</dbReference>
<sequence length="1545" mass="170990">MSIGETSNYDRINDYASVRISLARPQDIKGWSFGEVKKPETINYRTYRPEKDGLFCERIFGPEKDWECACGKYRGMKYKGMICDRCGVKVTHSRVRRKRMGHIDLAAPVVHIWFFKAMPSRLGNLLNMKTSSLEKVIYFQDYVVIEPGQTDLEAQQLLTEEEFRAARQQYGPGSFEADMGAEAVRKLLNKLDLVQLSEELRIELEETGSKQKKKDLTNRLKIVESIRDSDNRPEWMVLDVIPVIPPDLRPLVLLDSGNFATSDLNDLYRRIINRNNRLRKLVDLNAPEVIIRNEKRMLQQSVDALFDNNRCKRPVLGSSNRPLKSLTDMIKGKQGRFRENLLGKRVDYSARSVIVVGPRLKLHQCGLPKKIALELYQPFIIRRLKELGHADTIKSAKKMLERKDEEVWDILEQVITNHPVLLNRAPTLHRMGIQAFEPTLVEGNAINLHPLVCKGFNADFDGDQMAVHLPLSIEAQVEAHTLMMSTNNVFAPSNGKPIMSPSQDIVMGCYYMTCELPAQKGEGMVFSGYDEVEFAFAQGVIDLHAKIKMRLPRHQRLKTPADEDSIYGQIIETTPGRVRFNEMLPDGMDFYNRAMRSSDLAAVISDCYQRLGRRPTIHLLDDMMQMGFRESTRSGLSFGTDDLVTPDSKVDYIKDAEKEVMRLRKAYDRGQMADDERYNMVLDEWTKARELITEDMMAAMESDTRKGEWYINPVFLMSHSGARGGIAQIRQLAGMRGLMAKPTGEIIETPIKANFSEGLSVLEYFSSTHGARKGLADTALKTADSGYLTRKLADVAQNVVITMDDCGTTQGITKGIVYRGEKVEVGLADSINGRVSRKSIVNPVTDEVIVSESEMITPEIARKIEQMGLEKLQVRTPMTCDAPLGVCRRCYGMDMSTGAMVEEGMAVGIIAAQSIGEPGTQLTMRTFHIGGSVSKAMQESDIKSKKAGEVRLTRIRAVKNAEGRLVVLTRNGEIALVDDRGREFESYPIPTGSMLLVKDGQQVKPGETLCEWNPYSVPILSEVPGKVRFEDIVEGETVRTEKEASGQMRMIVVEHKGDLHPQIVVEDNTGKALNVQFLPERASISVLDGQDINPGTVLAEIPRDSGGVSDITGGLPRVTEIFEARKPKDPAVIAEVDGEVEILPEKKRGKTTVLVRSESGIEREHLIPTGKHFLVHTGDLVKAGQSLVDGPLVPHDILRVSGEEAVQQYLLHEIQQVYQSQKVEINDKHCEIIIARMLRKVKVESPGDTTLLPGLVIDRFQFRQANQELTKSIKVAAAGDSDYNEGVIIPKELFEETNAKIEAEGGTPMKGKRPKRATASTQLLGITKAAVQSNSFISAASFQETTKVLTEAALAGKVDKLVGLKENVILGHLIPAGTGFRMFQEAEVNYRREALEELAGPGVSTLEESFPLLEGGDEVMGSGVPVDAEPQSGGSPLPMDPLGMTAAPPQDLPPQAGLGEPQAPSLEQLMGQTMTEPGYDPPAPEAPTPATPAPATPEPAEPSYDSPAPVEEHPAPPAPEQALPQDSPAPPSVEEPNDDENPMIG</sequence>
<keyword evidence="7" id="KW-0460">Magnesium</keyword>
<evidence type="ECO:0000259" key="10">
    <source>
        <dbReference type="SMART" id="SM00663"/>
    </source>
</evidence>
<dbReference type="GO" id="GO:0000287">
    <property type="term" value="F:magnesium ion binding"/>
    <property type="evidence" value="ECO:0007669"/>
    <property type="project" value="UniProtKB-UniRule"/>
</dbReference>
<dbReference type="Gene3D" id="1.10.40.90">
    <property type="match status" value="1"/>
</dbReference>
<evidence type="ECO:0000256" key="8">
    <source>
        <dbReference type="RuleBase" id="RU004279"/>
    </source>
</evidence>
<comment type="cofactor">
    <cofactor evidence="7">
        <name>Zn(2+)</name>
        <dbReference type="ChEBI" id="CHEBI:29105"/>
    </cofactor>
    <text evidence="7">Binds 2 Zn(2+) ions per subunit.</text>
</comment>
<dbReference type="PANTHER" id="PTHR19376:SF54">
    <property type="entry name" value="DNA-DIRECTED RNA POLYMERASE SUBUNIT BETA"/>
    <property type="match status" value="1"/>
</dbReference>
<keyword evidence="1 7" id="KW-0240">DNA-directed RNA polymerase</keyword>
<feature type="binding site" evidence="7">
    <location>
        <position position="68"/>
    </location>
    <ligand>
        <name>Zn(2+)</name>
        <dbReference type="ChEBI" id="CHEBI:29105"/>
        <label>1</label>
    </ligand>
</feature>
<dbReference type="Gene3D" id="3.30.60.280">
    <property type="match status" value="1"/>
</dbReference>
<comment type="subunit">
    <text evidence="7">The RNAP catalytic core consists of 2 alpha, 1 beta, 1 beta' and 1 omega subunit. When a sigma factor is associated with the core the holoenzyme is formed, which can initiate transcription.</text>
</comment>
<comment type="cofactor">
    <cofactor evidence="7">
        <name>Mg(2+)</name>
        <dbReference type="ChEBI" id="CHEBI:18420"/>
    </cofactor>
    <text evidence="7">Binds 1 Mg(2+) ion per subunit.</text>
</comment>
<feature type="region of interest" description="Disordered" evidence="9">
    <location>
        <begin position="1414"/>
        <end position="1545"/>
    </location>
</feature>
<feature type="binding site" evidence="7">
    <location>
        <position position="83"/>
    </location>
    <ligand>
        <name>Zn(2+)</name>
        <dbReference type="ChEBI" id="CHEBI:29105"/>
        <label>1</label>
    </ligand>
</feature>
<feature type="binding site" evidence="7">
    <location>
        <position position="806"/>
    </location>
    <ligand>
        <name>Zn(2+)</name>
        <dbReference type="ChEBI" id="CHEBI:29105"/>
        <label>2</label>
    </ligand>
</feature>
<dbReference type="InterPro" id="IPR000722">
    <property type="entry name" value="RNA_pol_asu"/>
</dbReference>
<dbReference type="InterPro" id="IPR012754">
    <property type="entry name" value="DNA-dir_RpoC_beta_prime_bact"/>
</dbReference>
<dbReference type="SUPFAM" id="SSF64484">
    <property type="entry name" value="beta and beta-prime subunits of DNA dependent RNA-polymerase"/>
    <property type="match status" value="1"/>
</dbReference>
<dbReference type="Gene3D" id="1.10.132.30">
    <property type="match status" value="1"/>
</dbReference>
<evidence type="ECO:0000313" key="11">
    <source>
        <dbReference type="EMBL" id="QDT61334.1"/>
    </source>
</evidence>
<evidence type="ECO:0000256" key="3">
    <source>
        <dbReference type="ARBA" id="ARBA00022695"/>
    </source>
</evidence>
<organism evidence="11 12">
    <name type="scientific">Stieleria bergensis</name>
    <dbReference type="NCBI Taxonomy" id="2528025"/>
    <lineage>
        <taxon>Bacteria</taxon>
        <taxon>Pseudomonadati</taxon>
        <taxon>Planctomycetota</taxon>
        <taxon>Planctomycetia</taxon>
        <taxon>Pirellulales</taxon>
        <taxon>Pirellulaceae</taxon>
        <taxon>Stieleria</taxon>
    </lineage>
</organism>
<dbReference type="Gene3D" id="1.10.150.390">
    <property type="match status" value="1"/>
</dbReference>
<evidence type="ECO:0000256" key="6">
    <source>
        <dbReference type="ARBA" id="ARBA00048552"/>
    </source>
</evidence>
<accession>A0A517SYV5</accession>
<dbReference type="InterPro" id="IPR038120">
    <property type="entry name" value="Rpb1_funnel_sf"/>
</dbReference>
<evidence type="ECO:0000256" key="4">
    <source>
        <dbReference type="ARBA" id="ARBA00022723"/>
    </source>
</evidence>
<feature type="compositionally biased region" description="Acidic residues" evidence="9">
    <location>
        <begin position="1535"/>
        <end position="1545"/>
    </location>
</feature>
<dbReference type="InterPro" id="IPR042102">
    <property type="entry name" value="RNA_pol_Rpb1_3_sf"/>
</dbReference>
<feature type="binding site" evidence="7">
    <location>
        <position position="86"/>
    </location>
    <ligand>
        <name>Zn(2+)</name>
        <dbReference type="ChEBI" id="CHEBI:29105"/>
        <label>1</label>
    </ligand>
</feature>
<dbReference type="EMBL" id="CP036272">
    <property type="protein sequence ID" value="QDT61334.1"/>
    <property type="molecule type" value="Genomic_DNA"/>
</dbReference>
<evidence type="ECO:0000313" key="12">
    <source>
        <dbReference type="Proteomes" id="UP000315003"/>
    </source>
</evidence>
<dbReference type="EC" id="2.7.7.6" evidence="7"/>
<keyword evidence="7" id="KW-0862">Zinc</keyword>
<dbReference type="InterPro" id="IPR007081">
    <property type="entry name" value="RNA_pol_Rpb1_5"/>
</dbReference>
<dbReference type="GO" id="GO:0006351">
    <property type="term" value="P:DNA-templated transcription"/>
    <property type="evidence" value="ECO:0007669"/>
    <property type="project" value="UniProtKB-UniRule"/>
</dbReference>
<dbReference type="Pfam" id="PF04998">
    <property type="entry name" value="RNA_pol_Rpb1_5"/>
    <property type="match status" value="1"/>
</dbReference>